<feature type="domain" description="Glycosyl transferase family 28 C-terminal" evidence="2">
    <location>
        <begin position="2"/>
        <end position="124"/>
    </location>
</feature>
<dbReference type="STRING" id="315423.SAMN04488020_104311"/>
<reference evidence="3 4" key="1">
    <citation type="submission" date="2017-03" db="EMBL/GenBank/DDBJ databases">
        <authorList>
            <person name="Afonso C.L."/>
            <person name="Miller P.J."/>
            <person name="Scott M.A."/>
            <person name="Spackman E."/>
            <person name="Goraichik I."/>
            <person name="Dimitrov K.M."/>
            <person name="Suarez D.L."/>
            <person name="Swayne D.E."/>
        </authorList>
    </citation>
    <scope>NUCLEOTIDE SEQUENCE [LARGE SCALE GENOMIC DNA]</scope>
    <source>
        <strain evidence="3 4">CECT 7066</strain>
    </source>
</reference>
<dbReference type="InterPro" id="IPR007235">
    <property type="entry name" value="Glyco_trans_28_C"/>
</dbReference>
<accession>A0A1Y5SRZ9</accession>
<protein>
    <recommendedName>
        <fullName evidence="2">Glycosyl transferase family 28 C-terminal domain-containing protein</fullName>
    </recommendedName>
</protein>
<keyword evidence="1" id="KW-0472">Membrane</keyword>
<evidence type="ECO:0000313" key="3">
    <source>
        <dbReference type="EMBL" id="SLN43809.1"/>
    </source>
</evidence>
<sequence length="215" mass="23410">MIFATVGTQLPFPRLTASLADLAGSLDEDIAVQAGRGPDTSLQAPGLQLHETLTPAEFEKHFKAARVIVAHAGIGTILSARQWGKPLVILPRRHALGEHRNDHQIATAHQVENLPGIYVAWSETHLADILTQQTLSSPPPAGEMSPQHTALVDRLRDFIDTPATGAQGLSVRQLTEDEAHRIVAEIGRSERRRRGFRWLIVTLCISGAAALWLAL</sequence>
<dbReference type="RefSeq" id="WP_085853912.1">
    <property type="nucleotide sequence ID" value="NZ_FOPF01000004.1"/>
</dbReference>
<keyword evidence="4" id="KW-1185">Reference proteome</keyword>
<dbReference type="GO" id="GO:0016758">
    <property type="term" value="F:hexosyltransferase activity"/>
    <property type="evidence" value="ECO:0007669"/>
    <property type="project" value="InterPro"/>
</dbReference>
<dbReference type="SUPFAM" id="SSF53756">
    <property type="entry name" value="UDP-Glycosyltransferase/glycogen phosphorylase"/>
    <property type="match status" value="1"/>
</dbReference>
<dbReference type="Pfam" id="PF04101">
    <property type="entry name" value="Glyco_tran_28_C"/>
    <property type="match status" value="1"/>
</dbReference>
<dbReference type="EMBL" id="FWFV01000004">
    <property type="protein sequence ID" value="SLN43809.1"/>
    <property type="molecule type" value="Genomic_DNA"/>
</dbReference>
<dbReference type="Gene3D" id="3.40.50.2000">
    <property type="entry name" value="Glycogen Phosphorylase B"/>
    <property type="match status" value="1"/>
</dbReference>
<evidence type="ECO:0000313" key="4">
    <source>
        <dbReference type="Proteomes" id="UP000193870"/>
    </source>
</evidence>
<keyword evidence="1" id="KW-1133">Transmembrane helix</keyword>
<feature type="transmembrane region" description="Helical" evidence="1">
    <location>
        <begin position="196"/>
        <end position="214"/>
    </location>
</feature>
<dbReference type="AlphaFoldDB" id="A0A1Y5SRZ9"/>
<evidence type="ECO:0000256" key="1">
    <source>
        <dbReference type="SAM" id="Phobius"/>
    </source>
</evidence>
<name>A0A1Y5SRZ9_9RHOB</name>
<proteinExistence type="predicted"/>
<gene>
    <name evidence="3" type="ORF">PAM7066_01934</name>
</gene>
<dbReference type="Proteomes" id="UP000193870">
    <property type="component" value="Unassembled WGS sequence"/>
</dbReference>
<evidence type="ECO:0000259" key="2">
    <source>
        <dbReference type="Pfam" id="PF04101"/>
    </source>
</evidence>
<keyword evidence="1" id="KW-0812">Transmembrane</keyword>
<organism evidence="3 4">
    <name type="scientific">Palleronia marisminoris</name>
    <dbReference type="NCBI Taxonomy" id="315423"/>
    <lineage>
        <taxon>Bacteria</taxon>
        <taxon>Pseudomonadati</taxon>
        <taxon>Pseudomonadota</taxon>
        <taxon>Alphaproteobacteria</taxon>
        <taxon>Rhodobacterales</taxon>
        <taxon>Roseobacteraceae</taxon>
        <taxon>Palleronia</taxon>
    </lineage>
</organism>